<dbReference type="OrthoDB" id="1193027at2759"/>
<feature type="chain" id="PRO_5025430583" description="Carbohydrate-binding module family 18 protein" evidence="19">
    <location>
        <begin position="35"/>
        <end position="502"/>
    </location>
</feature>
<feature type="binding site" description="axial binding residue" evidence="17">
    <location>
        <position position="378"/>
    </location>
    <ligand>
        <name>heme</name>
        <dbReference type="ChEBI" id="CHEBI:30413"/>
    </ligand>
    <ligandPart>
        <name>Fe</name>
        <dbReference type="ChEBI" id="CHEBI:18248"/>
    </ligandPart>
</feature>
<evidence type="ECO:0000256" key="14">
    <source>
        <dbReference type="ARBA" id="ARBA00023180"/>
    </source>
</evidence>
<dbReference type="InterPro" id="IPR036861">
    <property type="entry name" value="Endochitinase-like_sf"/>
</dbReference>
<keyword evidence="14" id="KW-0325">Glycoprotein</keyword>
<dbReference type="GO" id="GO:0046872">
    <property type="term" value="F:metal ion binding"/>
    <property type="evidence" value="ECO:0007669"/>
    <property type="project" value="UniProtKB-UniRule"/>
</dbReference>
<keyword evidence="9 17" id="KW-0479">Metal-binding</keyword>
<dbReference type="PANTHER" id="PTHR37928">
    <property type="entry name" value="CFEM DOMAIN PROTEIN (AFU_ORTHOLOGUE AFUA_6G14090)"/>
    <property type="match status" value="1"/>
</dbReference>
<feature type="signal peptide" evidence="19">
    <location>
        <begin position="1"/>
        <end position="34"/>
    </location>
</feature>
<keyword evidence="10 19" id="KW-0732">Signal</keyword>
<feature type="domain" description="LysM" evidence="21">
    <location>
        <begin position="81"/>
        <end position="130"/>
    </location>
</feature>
<dbReference type="InterPro" id="IPR018392">
    <property type="entry name" value="LysM"/>
</dbReference>
<evidence type="ECO:0000256" key="3">
    <source>
        <dbReference type="ARBA" id="ARBA00010031"/>
    </source>
</evidence>
<dbReference type="Gene3D" id="3.10.350.10">
    <property type="entry name" value="LysM domain"/>
    <property type="match status" value="1"/>
</dbReference>
<evidence type="ECO:0000313" key="24">
    <source>
        <dbReference type="Proteomes" id="UP000800097"/>
    </source>
</evidence>
<gene>
    <name evidence="23" type="ORF">EI97DRAFT_497345</name>
</gene>
<comment type="caution">
    <text evidence="16">Lacks conserved residue(s) required for the propagation of feature annotation.</text>
</comment>
<dbReference type="PROSITE" id="PS50941">
    <property type="entry name" value="CHIT_BIND_I_2"/>
    <property type="match status" value="2"/>
</dbReference>
<evidence type="ECO:0000256" key="18">
    <source>
        <dbReference type="SAM" id="MobiDB-lite"/>
    </source>
</evidence>
<evidence type="ECO:0000256" key="6">
    <source>
        <dbReference type="ARBA" id="ARBA00022617"/>
    </source>
</evidence>
<evidence type="ECO:0000259" key="20">
    <source>
        <dbReference type="PROSITE" id="PS50941"/>
    </source>
</evidence>
<comment type="subcellular location">
    <subcellularLocation>
        <location evidence="1">Cell membrane</location>
        <topology evidence="1">Lipid-anchor</topology>
        <topology evidence="1">GPI-anchor</topology>
    </subcellularLocation>
    <subcellularLocation>
        <location evidence="2">Secreted</location>
    </subcellularLocation>
</comment>
<evidence type="ECO:0008006" key="25">
    <source>
        <dbReference type="Google" id="ProtNLM"/>
    </source>
</evidence>
<dbReference type="PROSITE" id="PS52012">
    <property type="entry name" value="CFEM"/>
    <property type="match status" value="1"/>
</dbReference>
<dbReference type="InterPro" id="IPR036779">
    <property type="entry name" value="LysM_dom_sf"/>
</dbReference>
<keyword evidence="8 16" id="KW-0147">Chitin-binding</keyword>
<dbReference type="InterPro" id="IPR051735">
    <property type="entry name" value="CFEM_domain"/>
</dbReference>
<dbReference type="SMART" id="SM00747">
    <property type="entry name" value="CFEM"/>
    <property type="match status" value="2"/>
</dbReference>
<dbReference type="RefSeq" id="XP_033648806.1">
    <property type="nucleotide sequence ID" value="XM_033802506.1"/>
</dbReference>
<protein>
    <recommendedName>
        <fullName evidence="25">Carbohydrate-binding module family 18 protein</fullName>
    </recommendedName>
</protein>
<dbReference type="AlphaFoldDB" id="A0A6A6J509"/>
<organism evidence="23 24">
    <name type="scientific">Westerdykella ornata</name>
    <dbReference type="NCBI Taxonomy" id="318751"/>
    <lineage>
        <taxon>Eukaryota</taxon>
        <taxon>Fungi</taxon>
        <taxon>Dikarya</taxon>
        <taxon>Ascomycota</taxon>
        <taxon>Pezizomycotina</taxon>
        <taxon>Dothideomycetes</taxon>
        <taxon>Pleosporomycetidae</taxon>
        <taxon>Pleosporales</taxon>
        <taxon>Sporormiaceae</taxon>
        <taxon>Westerdykella</taxon>
    </lineage>
</organism>
<dbReference type="InterPro" id="IPR008427">
    <property type="entry name" value="Extracellular_membr_CFEM_dom"/>
</dbReference>
<keyword evidence="5" id="KW-0964">Secreted</keyword>
<evidence type="ECO:0000259" key="21">
    <source>
        <dbReference type="PROSITE" id="PS51782"/>
    </source>
</evidence>
<evidence type="ECO:0000256" key="1">
    <source>
        <dbReference type="ARBA" id="ARBA00004609"/>
    </source>
</evidence>
<dbReference type="GO" id="GO:0008061">
    <property type="term" value="F:chitin binding"/>
    <property type="evidence" value="ECO:0007669"/>
    <property type="project" value="UniProtKB-UniRule"/>
</dbReference>
<keyword evidence="4" id="KW-1003">Cell membrane</keyword>
<accession>A0A6A6J509</accession>
<dbReference type="PROSITE" id="PS51782">
    <property type="entry name" value="LYSM"/>
    <property type="match status" value="1"/>
</dbReference>
<feature type="region of interest" description="Disordered" evidence="18">
    <location>
        <begin position="295"/>
        <end position="346"/>
    </location>
</feature>
<dbReference type="Pfam" id="PF05730">
    <property type="entry name" value="CFEM"/>
    <property type="match status" value="2"/>
</dbReference>
<keyword evidence="7" id="KW-0336">GPI-anchor</keyword>
<dbReference type="GeneID" id="54555681"/>
<evidence type="ECO:0000256" key="10">
    <source>
        <dbReference type="ARBA" id="ARBA00022729"/>
    </source>
</evidence>
<keyword evidence="15" id="KW-0449">Lipoprotein</keyword>
<feature type="disulfide bond" evidence="17">
    <location>
        <begin position="374"/>
        <end position="381"/>
    </location>
</feature>
<feature type="compositionally biased region" description="Low complexity" evidence="18">
    <location>
        <begin position="313"/>
        <end position="345"/>
    </location>
</feature>
<dbReference type="GO" id="GO:0005886">
    <property type="term" value="C:plasma membrane"/>
    <property type="evidence" value="ECO:0007669"/>
    <property type="project" value="UniProtKB-SubCell"/>
</dbReference>
<name>A0A6A6J509_WESOR</name>
<evidence type="ECO:0000256" key="15">
    <source>
        <dbReference type="ARBA" id="ARBA00023288"/>
    </source>
</evidence>
<feature type="domain" description="CFEM" evidence="22">
    <location>
        <begin position="329"/>
        <end position="442"/>
    </location>
</feature>
<evidence type="ECO:0000256" key="16">
    <source>
        <dbReference type="PROSITE-ProRule" id="PRU00261"/>
    </source>
</evidence>
<evidence type="ECO:0000256" key="5">
    <source>
        <dbReference type="ARBA" id="ARBA00022525"/>
    </source>
</evidence>
<feature type="domain" description="Chitin-binding type-1" evidence="20">
    <location>
        <begin position="194"/>
        <end position="239"/>
    </location>
</feature>
<dbReference type="EMBL" id="ML986555">
    <property type="protein sequence ID" value="KAF2271267.1"/>
    <property type="molecule type" value="Genomic_DNA"/>
</dbReference>
<evidence type="ECO:0000256" key="8">
    <source>
        <dbReference type="ARBA" id="ARBA00022669"/>
    </source>
</evidence>
<evidence type="ECO:0000313" key="23">
    <source>
        <dbReference type="EMBL" id="KAF2271267.1"/>
    </source>
</evidence>
<evidence type="ECO:0000256" key="12">
    <source>
        <dbReference type="ARBA" id="ARBA00023136"/>
    </source>
</evidence>
<keyword evidence="13 16" id="KW-1015">Disulfide bond</keyword>
<keyword evidence="6 17" id="KW-0349">Heme</keyword>
<keyword evidence="11 17" id="KW-0408">Iron</keyword>
<evidence type="ECO:0000256" key="11">
    <source>
        <dbReference type="ARBA" id="ARBA00023004"/>
    </source>
</evidence>
<dbReference type="GO" id="GO:0005576">
    <property type="term" value="C:extracellular region"/>
    <property type="evidence" value="ECO:0007669"/>
    <property type="project" value="UniProtKB-SubCell"/>
</dbReference>
<evidence type="ECO:0000259" key="22">
    <source>
        <dbReference type="PROSITE" id="PS52012"/>
    </source>
</evidence>
<feature type="disulfide bond" evidence="16">
    <location>
        <begin position="273"/>
        <end position="287"/>
    </location>
</feature>
<feature type="domain" description="Chitin-binding type-1" evidence="20">
    <location>
        <begin position="255"/>
        <end position="300"/>
    </location>
</feature>
<evidence type="ECO:0000256" key="19">
    <source>
        <dbReference type="SAM" id="SignalP"/>
    </source>
</evidence>
<keyword evidence="12" id="KW-0472">Membrane</keyword>
<dbReference type="InterPro" id="IPR001002">
    <property type="entry name" value="Chitin-bd_1"/>
</dbReference>
<evidence type="ECO:0000256" key="4">
    <source>
        <dbReference type="ARBA" id="ARBA00022475"/>
    </source>
</evidence>
<dbReference type="PANTHER" id="PTHR37928:SF1">
    <property type="entry name" value="CFEM DOMAIN PROTEIN (AFU_ORTHOLOGUE AFUA_6G14090)"/>
    <property type="match status" value="1"/>
</dbReference>
<evidence type="ECO:0000256" key="9">
    <source>
        <dbReference type="ARBA" id="ARBA00022723"/>
    </source>
</evidence>
<dbReference type="SUPFAM" id="SSF57016">
    <property type="entry name" value="Plant lectins/antimicrobial peptides"/>
    <property type="match status" value="1"/>
</dbReference>
<dbReference type="Gene3D" id="3.30.60.10">
    <property type="entry name" value="Endochitinase-like"/>
    <property type="match status" value="2"/>
</dbReference>
<reference evidence="23" key="1">
    <citation type="journal article" date="2020" name="Stud. Mycol.">
        <title>101 Dothideomycetes genomes: a test case for predicting lifestyles and emergence of pathogens.</title>
        <authorList>
            <person name="Haridas S."/>
            <person name="Albert R."/>
            <person name="Binder M."/>
            <person name="Bloem J."/>
            <person name="Labutti K."/>
            <person name="Salamov A."/>
            <person name="Andreopoulos B."/>
            <person name="Baker S."/>
            <person name="Barry K."/>
            <person name="Bills G."/>
            <person name="Bluhm B."/>
            <person name="Cannon C."/>
            <person name="Castanera R."/>
            <person name="Culley D."/>
            <person name="Daum C."/>
            <person name="Ezra D."/>
            <person name="Gonzalez J."/>
            <person name="Henrissat B."/>
            <person name="Kuo A."/>
            <person name="Liang C."/>
            <person name="Lipzen A."/>
            <person name="Lutzoni F."/>
            <person name="Magnuson J."/>
            <person name="Mondo S."/>
            <person name="Nolan M."/>
            <person name="Ohm R."/>
            <person name="Pangilinan J."/>
            <person name="Park H.-J."/>
            <person name="Ramirez L."/>
            <person name="Alfaro M."/>
            <person name="Sun H."/>
            <person name="Tritt A."/>
            <person name="Yoshinaga Y."/>
            <person name="Zwiers L.-H."/>
            <person name="Turgeon B."/>
            <person name="Goodwin S."/>
            <person name="Spatafora J."/>
            <person name="Crous P."/>
            <person name="Grigoriev I."/>
        </authorList>
    </citation>
    <scope>NUCLEOTIDE SEQUENCE</scope>
    <source>
        <strain evidence="23">CBS 379.55</strain>
    </source>
</reference>
<evidence type="ECO:0000256" key="13">
    <source>
        <dbReference type="ARBA" id="ARBA00023157"/>
    </source>
</evidence>
<proteinExistence type="inferred from homology"/>
<dbReference type="CDD" id="cd00118">
    <property type="entry name" value="LysM"/>
    <property type="match status" value="1"/>
</dbReference>
<dbReference type="Proteomes" id="UP000800097">
    <property type="component" value="Unassembled WGS sequence"/>
</dbReference>
<evidence type="ECO:0000256" key="2">
    <source>
        <dbReference type="ARBA" id="ARBA00004613"/>
    </source>
</evidence>
<evidence type="ECO:0000256" key="7">
    <source>
        <dbReference type="ARBA" id="ARBA00022622"/>
    </source>
</evidence>
<feature type="disulfide bond" evidence="17">
    <location>
        <begin position="383"/>
        <end position="416"/>
    </location>
</feature>
<comment type="similarity">
    <text evidence="3">Belongs to the RBT5 family.</text>
</comment>
<dbReference type="GO" id="GO:0098552">
    <property type="term" value="C:side of membrane"/>
    <property type="evidence" value="ECO:0007669"/>
    <property type="project" value="UniProtKB-KW"/>
</dbReference>
<evidence type="ECO:0000256" key="17">
    <source>
        <dbReference type="PROSITE-ProRule" id="PRU01356"/>
    </source>
</evidence>
<feature type="disulfide bond" evidence="16">
    <location>
        <begin position="213"/>
        <end position="227"/>
    </location>
</feature>
<keyword evidence="24" id="KW-1185">Reference proteome</keyword>
<sequence length="502" mass="51615">MVSRLSIHSLSTHSLPCLLSLLLTLSLSPLTATAADECQPSTWASAGRMRRAVVTPTAVASSSLTVANVGTVEPGQINCQYWATTKSSVNYYTCTDLAEKYGISVEVFFQLNPEVDAGCGNIQPKTKYRVEGFIEPPRATEGLCGPPNNNATCLGTEVQCCNSETWTCGDAEEDCAPDTCYEGACVGDTVYSTDGTCGYQHGNRLCAGKWGDCCNIEGACGTGSEFCGLDVCQSGNCTRPTTPTPSSTPSGDTPDGTCGGTKGYVCNVVYGKCCNRDGFCGVLPSDCGSGCQPEFGECSSKSSSRTTMSIPVTSSRSSGTTRSSLPTTTPSSTRTPSSTGRTTRSATVTGISSLPSCGQTCFKNMLAPYSALGCASPDPACLCRNVNFSYGIRDCSNGACGTQVASTVIAFGSSYCSSATAIPTPTVSGIAGLLSCGQTCFNNMMAQYSALGCASPQPACLCRNVNFGYGLRDCSNGACGPAVGSTVISFGSLFCASATAAP</sequence>